<accession>A0A0S4KYB1</accession>
<evidence type="ECO:0000256" key="3">
    <source>
        <dbReference type="ARBA" id="ARBA00022722"/>
    </source>
</evidence>
<gene>
    <name evidence="9 10" type="primary">cas2</name>
    <name evidence="10" type="ORF">NITINOP_2511</name>
</gene>
<proteinExistence type="inferred from homology"/>
<dbReference type="CDD" id="cd09725">
    <property type="entry name" value="Cas2_I_II_III"/>
    <property type="match status" value="1"/>
</dbReference>
<dbReference type="GO" id="GO:0051607">
    <property type="term" value="P:defense response to virus"/>
    <property type="evidence" value="ECO:0007669"/>
    <property type="project" value="UniProtKB-UniRule"/>
</dbReference>
<dbReference type="STRING" id="1715989.NITINOP_2511"/>
<keyword evidence="7 9" id="KW-0460">Magnesium</keyword>
<evidence type="ECO:0000256" key="2">
    <source>
        <dbReference type="ARBA" id="ARBA00009959"/>
    </source>
</evidence>
<dbReference type="OrthoDB" id="9798176at2"/>
<reference evidence="11" key="1">
    <citation type="submission" date="2015-09" db="EMBL/GenBank/DDBJ databases">
        <authorList>
            <person name="Daims H."/>
        </authorList>
    </citation>
    <scope>NUCLEOTIDE SEQUENCE [LARGE SCALE GENOMIC DNA]</scope>
</reference>
<dbReference type="Gene3D" id="3.30.70.240">
    <property type="match status" value="1"/>
</dbReference>
<dbReference type="GO" id="GO:0043571">
    <property type="term" value="P:maintenance of CRISPR repeat elements"/>
    <property type="evidence" value="ECO:0007669"/>
    <property type="project" value="UniProtKB-UniRule"/>
</dbReference>
<comment type="function">
    <text evidence="9">CRISPR (clustered regularly interspaced short palindromic repeat), is an adaptive immune system that provides protection against mobile genetic elements (viruses, transposable elements and conjugative plasmids). CRISPR clusters contain sequences complementary to antecedent mobile elements and target invading nucleic acids. CRISPR clusters are transcribed and processed into CRISPR RNA (crRNA). Functions as a ssRNA-specific endoribonuclease. Involved in the integration of spacer DNA into the CRISPR cassette.</text>
</comment>
<dbReference type="SUPFAM" id="SSF143430">
    <property type="entry name" value="TTP0101/SSO1404-like"/>
    <property type="match status" value="1"/>
</dbReference>
<dbReference type="RefSeq" id="WP_062485899.1">
    <property type="nucleotide sequence ID" value="NZ_LN885086.1"/>
</dbReference>
<dbReference type="InterPro" id="IPR019199">
    <property type="entry name" value="Virulence_VapD/CRISPR_Cas2"/>
</dbReference>
<evidence type="ECO:0000256" key="4">
    <source>
        <dbReference type="ARBA" id="ARBA00022723"/>
    </source>
</evidence>
<keyword evidence="4 9" id="KW-0479">Metal-binding</keyword>
<comment type="similarity">
    <text evidence="2 9">Belongs to the CRISPR-associated endoribonuclease Cas2 protein family.</text>
</comment>
<comment type="subunit">
    <text evidence="9">Homodimer, forms a heterotetramer with a Cas1 homodimer.</text>
</comment>
<keyword evidence="11" id="KW-1185">Reference proteome</keyword>
<dbReference type="InterPro" id="IPR021127">
    <property type="entry name" value="CRISPR_associated_Cas2"/>
</dbReference>
<protein>
    <recommendedName>
        <fullName evidence="9">CRISPR-associated endoribonuclease Cas2</fullName>
        <ecNumber evidence="9">3.1.-.-</ecNumber>
    </recommendedName>
</protein>
<dbReference type="GO" id="GO:0004521">
    <property type="term" value="F:RNA endonuclease activity"/>
    <property type="evidence" value="ECO:0007669"/>
    <property type="project" value="InterPro"/>
</dbReference>
<keyword evidence="3 9" id="KW-0540">Nuclease</keyword>
<evidence type="ECO:0000256" key="9">
    <source>
        <dbReference type="HAMAP-Rule" id="MF_01471"/>
    </source>
</evidence>
<evidence type="ECO:0000256" key="8">
    <source>
        <dbReference type="ARBA" id="ARBA00023118"/>
    </source>
</evidence>
<evidence type="ECO:0000313" key="10">
    <source>
        <dbReference type="EMBL" id="CUQ67483.1"/>
    </source>
</evidence>
<keyword evidence="6 9" id="KW-0378">Hydrolase</keyword>
<evidence type="ECO:0000256" key="1">
    <source>
        <dbReference type="ARBA" id="ARBA00001946"/>
    </source>
</evidence>
<dbReference type="NCBIfam" id="TIGR01573">
    <property type="entry name" value="cas2"/>
    <property type="match status" value="1"/>
</dbReference>
<name>A0A0S4KYB1_9BACT</name>
<dbReference type="AlphaFoldDB" id="A0A0S4KYB1"/>
<evidence type="ECO:0000256" key="7">
    <source>
        <dbReference type="ARBA" id="ARBA00022842"/>
    </source>
</evidence>
<keyword evidence="8 9" id="KW-0051">Antiviral defense</keyword>
<dbReference type="Proteomes" id="UP000066284">
    <property type="component" value="Chromosome 1"/>
</dbReference>
<keyword evidence="5 9" id="KW-0255">Endonuclease</keyword>
<dbReference type="EC" id="3.1.-.-" evidence="9"/>
<dbReference type="PANTHER" id="PTHR34405:SF3">
    <property type="entry name" value="CRISPR-ASSOCIATED ENDORIBONUCLEASE CAS2 3"/>
    <property type="match status" value="1"/>
</dbReference>
<dbReference type="KEGG" id="nio:NITINOP_2511"/>
<sequence>MRRCYLVAYDIADPKRLRRVYKTMKGYGAHVQLSVFQCDLPEMDLIRMKAALTEIIHHKEDQVLIIDLGPTDSHPIKRFEALGMAIEVEERQPRVI</sequence>
<dbReference type="GO" id="GO:0046872">
    <property type="term" value="F:metal ion binding"/>
    <property type="evidence" value="ECO:0007669"/>
    <property type="project" value="UniProtKB-UniRule"/>
</dbReference>
<comment type="cofactor">
    <cofactor evidence="1 9">
        <name>Mg(2+)</name>
        <dbReference type="ChEBI" id="CHEBI:18420"/>
    </cofactor>
</comment>
<evidence type="ECO:0000256" key="5">
    <source>
        <dbReference type="ARBA" id="ARBA00022759"/>
    </source>
</evidence>
<dbReference type="Pfam" id="PF09827">
    <property type="entry name" value="CRISPR_Cas2"/>
    <property type="match status" value="1"/>
</dbReference>
<organism evidence="10 11">
    <name type="scientific">Candidatus Nitrospira inopinata</name>
    <dbReference type="NCBI Taxonomy" id="1715989"/>
    <lineage>
        <taxon>Bacteria</taxon>
        <taxon>Pseudomonadati</taxon>
        <taxon>Nitrospirota</taxon>
        <taxon>Nitrospiria</taxon>
        <taxon>Nitrospirales</taxon>
        <taxon>Nitrospiraceae</taxon>
        <taxon>Nitrospira</taxon>
    </lineage>
</organism>
<dbReference type="HAMAP" id="MF_01471">
    <property type="entry name" value="Cas2"/>
    <property type="match status" value="1"/>
</dbReference>
<dbReference type="GO" id="GO:0016787">
    <property type="term" value="F:hydrolase activity"/>
    <property type="evidence" value="ECO:0007669"/>
    <property type="project" value="UniProtKB-KW"/>
</dbReference>
<evidence type="ECO:0000313" key="11">
    <source>
        <dbReference type="Proteomes" id="UP000066284"/>
    </source>
</evidence>
<feature type="binding site" evidence="9">
    <location>
        <position position="10"/>
    </location>
    <ligand>
        <name>Mg(2+)</name>
        <dbReference type="ChEBI" id="CHEBI:18420"/>
        <note>catalytic</note>
    </ligand>
</feature>
<dbReference type="PANTHER" id="PTHR34405">
    <property type="entry name" value="CRISPR-ASSOCIATED ENDORIBONUCLEASE CAS2"/>
    <property type="match status" value="1"/>
</dbReference>
<evidence type="ECO:0000256" key="6">
    <source>
        <dbReference type="ARBA" id="ARBA00022801"/>
    </source>
</evidence>
<dbReference type="EMBL" id="LN885086">
    <property type="protein sequence ID" value="CUQ67483.1"/>
    <property type="molecule type" value="Genomic_DNA"/>
</dbReference>